<evidence type="ECO:0000259" key="2">
    <source>
        <dbReference type="PROSITE" id="PS50110"/>
    </source>
</evidence>
<dbReference type="PANTHER" id="PTHR44520:SF2">
    <property type="entry name" value="RESPONSE REGULATOR RCP1"/>
    <property type="match status" value="1"/>
</dbReference>
<dbReference type="PANTHER" id="PTHR44520">
    <property type="entry name" value="RESPONSE REGULATOR RCP1-RELATED"/>
    <property type="match status" value="1"/>
</dbReference>
<dbReference type="AlphaFoldDB" id="A0A1T4P551"/>
<dbReference type="SUPFAM" id="SSF52172">
    <property type="entry name" value="CheY-like"/>
    <property type="match status" value="1"/>
</dbReference>
<gene>
    <name evidence="3" type="ORF">SAMN04488132_105129</name>
</gene>
<keyword evidence="1" id="KW-0597">Phosphoprotein</keyword>
<dbReference type="OrthoDB" id="7631574at2"/>
<dbReference type="Gene3D" id="3.40.50.2300">
    <property type="match status" value="1"/>
</dbReference>
<dbReference type="InterPro" id="IPR001789">
    <property type="entry name" value="Sig_transdc_resp-reg_receiver"/>
</dbReference>
<keyword evidence="4" id="KW-1185">Reference proteome</keyword>
<proteinExistence type="predicted"/>
<dbReference type="Proteomes" id="UP000190888">
    <property type="component" value="Unassembled WGS sequence"/>
</dbReference>
<dbReference type="RefSeq" id="WP_139367104.1">
    <property type="nucleotide sequence ID" value="NZ_FUWH01000005.1"/>
</dbReference>
<dbReference type="SMART" id="SM00448">
    <property type="entry name" value="REC"/>
    <property type="match status" value="1"/>
</dbReference>
<dbReference type="STRING" id="413434.SAMN04488132_105129"/>
<dbReference type="InterPro" id="IPR011006">
    <property type="entry name" value="CheY-like_superfamily"/>
</dbReference>
<dbReference type="InterPro" id="IPR052893">
    <property type="entry name" value="TCS_response_regulator"/>
</dbReference>
<name>A0A1T4P551_9BACT</name>
<evidence type="ECO:0000313" key="4">
    <source>
        <dbReference type="Proteomes" id="UP000190888"/>
    </source>
</evidence>
<dbReference type="Pfam" id="PF00072">
    <property type="entry name" value="Response_reg"/>
    <property type="match status" value="1"/>
</dbReference>
<organism evidence="3 4">
    <name type="scientific">Sediminibacterium ginsengisoli</name>
    <dbReference type="NCBI Taxonomy" id="413434"/>
    <lineage>
        <taxon>Bacteria</taxon>
        <taxon>Pseudomonadati</taxon>
        <taxon>Bacteroidota</taxon>
        <taxon>Chitinophagia</taxon>
        <taxon>Chitinophagales</taxon>
        <taxon>Chitinophagaceae</taxon>
        <taxon>Sediminibacterium</taxon>
    </lineage>
</organism>
<dbReference type="PROSITE" id="PS50110">
    <property type="entry name" value="RESPONSE_REGULATORY"/>
    <property type="match status" value="1"/>
</dbReference>
<protein>
    <submittedName>
        <fullName evidence="3">Response regulator receiver domain-containing protein</fullName>
    </submittedName>
</protein>
<feature type="modified residue" description="4-aspartylphosphate" evidence="1">
    <location>
        <position position="60"/>
    </location>
</feature>
<accession>A0A1T4P551</accession>
<evidence type="ECO:0000313" key="3">
    <source>
        <dbReference type="EMBL" id="SJZ86058.1"/>
    </source>
</evidence>
<evidence type="ECO:0000256" key="1">
    <source>
        <dbReference type="PROSITE-ProRule" id="PRU00169"/>
    </source>
</evidence>
<feature type="domain" description="Response regulatory" evidence="2">
    <location>
        <begin position="9"/>
        <end position="127"/>
    </location>
</feature>
<sequence length="145" mass="16654">MANTSMIEDIIIADDDKEEVFIFTLALNDISIKVKIRHAQDGKTLFDMLRQQIPDILFLDIMMPCTDGISCIREIRQDSRYDEMPVIMLTAARQGSYIETTYRLGANLFIRKADSIADLAEKIKKVFSIDWKSQMVYPPLANFVL</sequence>
<reference evidence="3 4" key="1">
    <citation type="submission" date="2017-02" db="EMBL/GenBank/DDBJ databases">
        <authorList>
            <person name="Peterson S.W."/>
        </authorList>
    </citation>
    <scope>NUCLEOTIDE SEQUENCE [LARGE SCALE GENOMIC DNA]</scope>
    <source>
        <strain evidence="3 4">DSM 22335</strain>
    </source>
</reference>
<dbReference type="GO" id="GO:0000160">
    <property type="term" value="P:phosphorelay signal transduction system"/>
    <property type="evidence" value="ECO:0007669"/>
    <property type="project" value="InterPro"/>
</dbReference>
<dbReference type="EMBL" id="FUWH01000005">
    <property type="protein sequence ID" value="SJZ86058.1"/>
    <property type="molecule type" value="Genomic_DNA"/>
</dbReference>